<evidence type="ECO:0008006" key="7">
    <source>
        <dbReference type="Google" id="ProtNLM"/>
    </source>
</evidence>
<keyword evidence="3" id="KW-0378">Hydrolase</keyword>
<name>A0A1G8AQT1_9PSED</name>
<dbReference type="Gene3D" id="1.20.120.580">
    <property type="entry name" value="bsu32300-like"/>
    <property type="match status" value="1"/>
</dbReference>
<keyword evidence="2" id="KW-0540">Nuclease</keyword>
<accession>A0A1G8AQT1</accession>
<dbReference type="Pfam" id="PF01934">
    <property type="entry name" value="HepT-like"/>
    <property type="match status" value="1"/>
</dbReference>
<dbReference type="InterPro" id="IPR008201">
    <property type="entry name" value="HepT-like"/>
</dbReference>
<evidence type="ECO:0000256" key="2">
    <source>
        <dbReference type="ARBA" id="ARBA00022722"/>
    </source>
</evidence>
<dbReference type="GO" id="GO:0110001">
    <property type="term" value="C:toxin-antitoxin complex"/>
    <property type="evidence" value="ECO:0007669"/>
    <property type="project" value="InterPro"/>
</dbReference>
<proteinExistence type="inferred from homology"/>
<organism evidence="5 6">
    <name type="scientific">Pseudomonas abietaniphila</name>
    <dbReference type="NCBI Taxonomy" id="89065"/>
    <lineage>
        <taxon>Bacteria</taxon>
        <taxon>Pseudomonadati</taxon>
        <taxon>Pseudomonadota</taxon>
        <taxon>Gammaproteobacteria</taxon>
        <taxon>Pseudomonadales</taxon>
        <taxon>Pseudomonadaceae</taxon>
        <taxon>Pseudomonas</taxon>
    </lineage>
</organism>
<reference evidence="6" key="1">
    <citation type="submission" date="2016-10" db="EMBL/GenBank/DDBJ databases">
        <authorList>
            <person name="Varghese N."/>
            <person name="Submissions S."/>
        </authorList>
    </citation>
    <scope>NUCLEOTIDE SEQUENCE [LARGE SCALE GENOMIC DNA]</scope>
    <source>
        <strain evidence="6">ATCC 700689</strain>
    </source>
</reference>
<evidence type="ECO:0000256" key="3">
    <source>
        <dbReference type="ARBA" id="ARBA00022801"/>
    </source>
</evidence>
<keyword evidence="6" id="KW-1185">Reference proteome</keyword>
<dbReference type="GO" id="GO:0016787">
    <property type="term" value="F:hydrolase activity"/>
    <property type="evidence" value="ECO:0007669"/>
    <property type="project" value="UniProtKB-KW"/>
</dbReference>
<sequence>MFDPGREMFNDALQIKAGSIAQHVARAKEEFEKDSSTFADDISRYDAAILNIIRAFEAAASVGQLIIFHAKLGVPRNTDHVFDLLLSRCGLTTLMPTMSLLADYCHKALHDDQVLTPLETSAVITDHLDVLIQFAEAMLANDLTSPP</sequence>
<evidence type="ECO:0000256" key="4">
    <source>
        <dbReference type="ARBA" id="ARBA00024207"/>
    </source>
</evidence>
<protein>
    <recommendedName>
        <fullName evidence="7">HEPN domain-containing protein</fullName>
    </recommendedName>
</protein>
<keyword evidence="1" id="KW-1277">Toxin-antitoxin system</keyword>
<evidence type="ECO:0000313" key="6">
    <source>
        <dbReference type="Proteomes" id="UP000182894"/>
    </source>
</evidence>
<dbReference type="GO" id="GO:0004540">
    <property type="term" value="F:RNA nuclease activity"/>
    <property type="evidence" value="ECO:0007669"/>
    <property type="project" value="InterPro"/>
</dbReference>
<evidence type="ECO:0000256" key="1">
    <source>
        <dbReference type="ARBA" id="ARBA00022649"/>
    </source>
</evidence>
<dbReference type="RefSeq" id="WP_143024364.1">
    <property type="nucleotide sequence ID" value="NZ_FNCO01000005.1"/>
</dbReference>
<evidence type="ECO:0000313" key="5">
    <source>
        <dbReference type="EMBL" id="SDH23086.1"/>
    </source>
</evidence>
<comment type="similarity">
    <text evidence="4">Belongs to the HepT RNase toxin family.</text>
</comment>
<gene>
    <name evidence="5" type="ORF">SAMN05216605_105129</name>
</gene>
<dbReference type="InterPro" id="IPR037038">
    <property type="entry name" value="HepT-like_sf"/>
</dbReference>
<dbReference type="AlphaFoldDB" id="A0A1G8AQT1"/>
<dbReference type="OrthoDB" id="9796612at2"/>
<dbReference type="STRING" id="89065.SAMN05216605_105129"/>
<dbReference type="EMBL" id="FNCO01000005">
    <property type="protein sequence ID" value="SDH23086.1"/>
    <property type="molecule type" value="Genomic_DNA"/>
</dbReference>
<dbReference type="Proteomes" id="UP000182894">
    <property type="component" value="Unassembled WGS sequence"/>
</dbReference>